<protein>
    <submittedName>
        <fullName evidence="5">Response regulator transcription factor</fullName>
    </submittedName>
</protein>
<dbReference type="InterPro" id="IPR001789">
    <property type="entry name" value="Sig_transdc_resp-reg_receiver"/>
</dbReference>
<dbReference type="InterPro" id="IPR016032">
    <property type="entry name" value="Sig_transdc_resp-reg_C-effctor"/>
</dbReference>
<feature type="domain" description="Response regulatory" evidence="4">
    <location>
        <begin position="57"/>
        <end position="176"/>
    </location>
</feature>
<dbReference type="Pfam" id="PF00196">
    <property type="entry name" value="GerE"/>
    <property type="match status" value="1"/>
</dbReference>
<accession>A0ABU4AND6</accession>
<dbReference type="SMART" id="SM00421">
    <property type="entry name" value="HTH_LUXR"/>
    <property type="match status" value="1"/>
</dbReference>
<gene>
    <name evidence="5" type="ORF">R2G56_15785</name>
</gene>
<name>A0ABU4AND6_9HYPH</name>
<dbReference type="PROSITE" id="PS50043">
    <property type="entry name" value="HTH_LUXR_2"/>
    <property type="match status" value="1"/>
</dbReference>
<evidence type="ECO:0000259" key="3">
    <source>
        <dbReference type="PROSITE" id="PS50043"/>
    </source>
</evidence>
<dbReference type="PROSITE" id="PS50110">
    <property type="entry name" value="RESPONSE_REGULATORY"/>
    <property type="match status" value="1"/>
</dbReference>
<dbReference type="PANTHER" id="PTHR45566">
    <property type="entry name" value="HTH-TYPE TRANSCRIPTIONAL REGULATOR YHJB-RELATED"/>
    <property type="match status" value="1"/>
</dbReference>
<dbReference type="InterPro" id="IPR011006">
    <property type="entry name" value="CheY-like_superfamily"/>
</dbReference>
<dbReference type="Gene3D" id="3.40.50.2300">
    <property type="match status" value="1"/>
</dbReference>
<reference evidence="5 6" key="1">
    <citation type="submission" date="2023-10" db="EMBL/GenBank/DDBJ databases">
        <authorList>
            <person name="Venkata Ramana C."/>
            <person name="Sasikala C."/>
            <person name="Dhurka M."/>
        </authorList>
    </citation>
    <scope>NUCLEOTIDE SEQUENCE [LARGE SCALE GENOMIC DNA]</scope>
    <source>
        <strain evidence="5 6">KCTC 32151</strain>
    </source>
</reference>
<proteinExistence type="predicted"/>
<evidence type="ECO:0000259" key="4">
    <source>
        <dbReference type="PROSITE" id="PS50110"/>
    </source>
</evidence>
<dbReference type="PROSITE" id="PS00622">
    <property type="entry name" value="HTH_LUXR_1"/>
    <property type="match status" value="1"/>
</dbReference>
<evidence type="ECO:0000256" key="2">
    <source>
        <dbReference type="PROSITE-ProRule" id="PRU00169"/>
    </source>
</evidence>
<dbReference type="EMBL" id="JAWLIP010000007">
    <property type="protein sequence ID" value="MDV6227761.1"/>
    <property type="molecule type" value="Genomic_DNA"/>
</dbReference>
<dbReference type="CDD" id="cd06170">
    <property type="entry name" value="LuxR_C_like"/>
    <property type="match status" value="1"/>
</dbReference>
<dbReference type="SUPFAM" id="SSF46894">
    <property type="entry name" value="C-terminal effector domain of the bipartite response regulators"/>
    <property type="match status" value="1"/>
</dbReference>
<comment type="caution">
    <text evidence="5">The sequence shown here is derived from an EMBL/GenBank/DDBJ whole genome shotgun (WGS) entry which is preliminary data.</text>
</comment>
<evidence type="ECO:0000313" key="6">
    <source>
        <dbReference type="Proteomes" id="UP001185659"/>
    </source>
</evidence>
<keyword evidence="6" id="KW-1185">Reference proteome</keyword>
<keyword evidence="1" id="KW-0238">DNA-binding</keyword>
<dbReference type="InterPro" id="IPR051015">
    <property type="entry name" value="EvgA-like"/>
</dbReference>
<evidence type="ECO:0000313" key="5">
    <source>
        <dbReference type="EMBL" id="MDV6227761.1"/>
    </source>
</evidence>
<dbReference type="Proteomes" id="UP001185659">
    <property type="component" value="Unassembled WGS sequence"/>
</dbReference>
<dbReference type="PANTHER" id="PTHR45566:SF1">
    <property type="entry name" value="HTH-TYPE TRANSCRIPTIONAL REGULATOR YHJB-RELATED"/>
    <property type="match status" value="1"/>
</dbReference>
<dbReference type="SUPFAM" id="SSF52172">
    <property type="entry name" value="CheY-like"/>
    <property type="match status" value="1"/>
</dbReference>
<sequence length="267" mass="28667">MSLGLGLSECWGAFEMEQAKVGHSSDLHGIMNASGGALAASSRKDWDAADKDADRELVLLIDPRVLDRECLARSLETQNPSLEIVAVGSSEEWHKASGGRHPEAVLLIVGSRKISEQGICAEIHDLAEEFEEQPVIVIADTDDLGQILKALEAGAKGYIPSNVGVDVAAEAILLARAGGVFVPASGVLAMRDVINSNSSRVVGLGNLFTAREAEVAEALRRGKANKIIAYELQLCESTVKVHIRNIMKKLNATNRTEVAYKIREMQA</sequence>
<organism evidence="5 6">
    <name type="scientific">Nitratireductor aquimarinus</name>
    <dbReference type="NCBI Taxonomy" id="889300"/>
    <lineage>
        <taxon>Bacteria</taxon>
        <taxon>Pseudomonadati</taxon>
        <taxon>Pseudomonadota</taxon>
        <taxon>Alphaproteobacteria</taxon>
        <taxon>Hyphomicrobiales</taxon>
        <taxon>Phyllobacteriaceae</taxon>
        <taxon>Nitratireductor</taxon>
    </lineage>
</organism>
<dbReference type="InterPro" id="IPR000792">
    <property type="entry name" value="Tscrpt_reg_LuxR_C"/>
</dbReference>
<feature type="domain" description="HTH luxR-type" evidence="3">
    <location>
        <begin position="201"/>
        <end position="266"/>
    </location>
</feature>
<evidence type="ECO:0000256" key="1">
    <source>
        <dbReference type="ARBA" id="ARBA00023125"/>
    </source>
</evidence>
<comment type="caution">
    <text evidence="2">Lacks conserved residue(s) required for the propagation of feature annotation.</text>
</comment>
<dbReference type="PRINTS" id="PR00038">
    <property type="entry name" value="HTHLUXR"/>
</dbReference>